<dbReference type="EMBL" id="JASJOU010000001">
    <property type="protein sequence ID" value="MDJ1499606.1"/>
    <property type="molecule type" value="Genomic_DNA"/>
</dbReference>
<proteinExistence type="predicted"/>
<feature type="region of interest" description="Disordered" evidence="1">
    <location>
        <begin position="1"/>
        <end position="21"/>
    </location>
</feature>
<evidence type="ECO:0000313" key="2">
    <source>
        <dbReference type="EMBL" id="MDJ1499606.1"/>
    </source>
</evidence>
<organism evidence="2 3">
    <name type="scientific">Xanthocytophaga agilis</name>
    <dbReference type="NCBI Taxonomy" id="3048010"/>
    <lineage>
        <taxon>Bacteria</taxon>
        <taxon>Pseudomonadati</taxon>
        <taxon>Bacteroidota</taxon>
        <taxon>Cytophagia</taxon>
        <taxon>Cytophagales</taxon>
        <taxon>Rhodocytophagaceae</taxon>
        <taxon>Xanthocytophaga</taxon>
    </lineage>
</organism>
<dbReference type="RefSeq" id="WP_314509134.1">
    <property type="nucleotide sequence ID" value="NZ_JASJOU010000001.1"/>
</dbReference>
<keyword evidence="3" id="KW-1185">Reference proteome</keyword>
<evidence type="ECO:0000256" key="1">
    <source>
        <dbReference type="SAM" id="MobiDB-lite"/>
    </source>
</evidence>
<dbReference type="AlphaFoldDB" id="A0AAE3UCS3"/>
<protein>
    <submittedName>
        <fullName evidence="2">Uncharacterized protein</fullName>
    </submittedName>
</protein>
<name>A0AAE3UCS3_9BACT</name>
<dbReference type="Proteomes" id="UP001232063">
    <property type="component" value="Unassembled WGS sequence"/>
</dbReference>
<comment type="caution">
    <text evidence="2">The sequence shown here is derived from an EMBL/GenBank/DDBJ whole genome shotgun (WGS) entry which is preliminary data.</text>
</comment>
<accession>A0AAE3UCS3</accession>
<reference evidence="2" key="1">
    <citation type="submission" date="2023-05" db="EMBL/GenBank/DDBJ databases">
        <authorList>
            <person name="Zhang X."/>
        </authorList>
    </citation>
    <scope>NUCLEOTIDE SEQUENCE</scope>
    <source>
        <strain evidence="2">BD1B2-1</strain>
    </source>
</reference>
<evidence type="ECO:0000313" key="3">
    <source>
        <dbReference type="Proteomes" id="UP001232063"/>
    </source>
</evidence>
<gene>
    <name evidence="2" type="ORF">QNI22_03070</name>
</gene>
<sequence>MAAQSNAESEEEFRSEVKQTKKHLANPPVSVIRLLTGIIARMEAEANRLHEHPYLQSEENASDSPTDSLLPLTMLEWTVYKDLNAVIATHNGIITICTNTLASILADHTYKREEVIELFHEFEQAINLEPDFLNEAKKKMFTREIRIDMLRRVLCTTKLDSETWYRIYRDLPDLIEGSL</sequence>